<dbReference type="PhylomeDB" id="A0A068V3Y3"/>
<sequence length="98" mass="11216">MFPLGLSIVRVENYENWSWFLGLLVQDLEISDSNSWCAMTDNKNQGLHILGLIKKDPKTWCRAHFRCGLDCDILVNNTCESFNVVILKARSLPIMAML</sequence>
<dbReference type="EMBL" id="HG739172">
    <property type="protein sequence ID" value="CDP14588.1"/>
    <property type="molecule type" value="Genomic_DNA"/>
</dbReference>
<proteinExistence type="predicted"/>
<accession>A0A068V3Y3</accession>
<dbReference type="AlphaFoldDB" id="A0A068V3Y3"/>
<dbReference type="Gramene" id="CDP14588">
    <property type="protein sequence ID" value="CDP14588"/>
    <property type="gene ID" value="GSCOC_T00041128001"/>
</dbReference>
<protein>
    <submittedName>
        <fullName evidence="1">DH200=94 genomic scaffold, scaffold_88</fullName>
    </submittedName>
</protein>
<evidence type="ECO:0000313" key="1">
    <source>
        <dbReference type="EMBL" id="CDP14588.1"/>
    </source>
</evidence>
<dbReference type="PANTHER" id="PTHR31973:SF189">
    <property type="entry name" value="TRANSPOSASE, MUDR, PLANT, MULE TRANSPOSASE DOMAIN PROTEIN-RELATED"/>
    <property type="match status" value="1"/>
</dbReference>
<dbReference type="PANTHER" id="PTHR31973">
    <property type="entry name" value="POLYPROTEIN, PUTATIVE-RELATED"/>
    <property type="match status" value="1"/>
</dbReference>
<gene>
    <name evidence="1" type="ORF">GSCOC_T00041128001</name>
</gene>
<reference evidence="2" key="1">
    <citation type="journal article" date="2014" name="Science">
        <title>The coffee genome provides insight into the convergent evolution of caffeine biosynthesis.</title>
        <authorList>
            <person name="Denoeud F."/>
            <person name="Carretero-Paulet L."/>
            <person name="Dereeper A."/>
            <person name="Droc G."/>
            <person name="Guyot R."/>
            <person name="Pietrella M."/>
            <person name="Zheng C."/>
            <person name="Alberti A."/>
            <person name="Anthony F."/>
            <person name="Aprea G."/>
            <person name="Aury J.M."/>
            <person name="Bento P."/>
            <person name="Bernard M."/>
            <person name="Bocs S."/>
            <person name="Campa C."/>
            <person name="Cenci A."/>
            <person name="Combes M.C."/>
            <person name="Crouzillat D."/>
            <person name="Da Silva C."/>
            <person name="Daddiego L."/>
            <person name="De Bellis F."/>
            <person name="Dussert S."/>
            <person name="Garsmeur O."/>
            <person name="Gayraud T."/>
            <person name="Guignon V."/>
            <person name="Jahn K."/>
            <person name="Jamilloux V."/>
            <person name="Joet T."/>
            <person name="Labadie K."/>
            <person name="Lan T."/>
            <person name="Leclercq J."/>
            <person name="Lepelley M."/>
            <person name="Leroy T."/>
            <person name="Li L.T."/>
            <person name="Librado P."/>
            <person name="Lopez L."/>
            <person name="Munoz A."/>
            <person name="Noel B."/>
            <person name="Pallavicini A."/>
            <person name="Perrotta G."/>
            <person name="Poncet V."/>
            <person name="Pot D."/>
            <person name="Priyono X."/>
            <person name="Rigoreau M."/>
            <person name="Rouard M."/>
            <person name="Rozas J."/>
            <person name="Tranchant-Dubreuil C."/>
            <person name="VanBuren R."/>
            <person name="Zhang Q."/>
            <person name="Andrade A.C."/>
            <person name="Argout X."/>
            <person name="Bertrand B."/>
            <person name="de Kochko A."/>
            <person name="Graziosi G."/>
            <person name="Henry R.J."/>
            <person name="Jayarama X."/>
            <person name="Ming R."/>
            <person name="Nagai C."/>
            <person name="Rounsley S."/>
            <person name="Sankoff D."/>
            <person name="Giuliano G."/>
            <person name="Albert V.A."/>
            <person name="Wincker P."/>
            <person name="Lashermes P."/>
        </authorList>
    </citation>
    <scope>NUCLEOTIDE SEQUENCE [LARGE SCALE GENOMIC DNA]</scope>
    <source>
        <strain evidence="2">cv. DH200-94</strain>
    </source>
</reference>
<dbReference type="OrthoDB" id="1918246at2759"/>
<name>A0A068V3Y3_COFCA</name>
<dbReference type="InParanoid" id="A0A068V3Y3"/>
<keyword evidence="2" id="KW-1185">Reference proteome</keyword>
<dbReference type="Proteomes" id="UP000295252">
    <property type="component" value="Unassembled WGS sequence"/>
</dbReference>
<organism evidence="1 2">
    <name type="scientific">Coffea canephora</name>
    <name type="common">Robusta coffee</name>
    <dbReference type="NCBI Taxonomy" id="49390"/>
    <lineage>
        <taxon>Eukaryota</taxon>
        <taxon>Viridiplantae</taxon>
        <taxon>Streptophyta</taxon>
        <taxon>Embryophyta</taxon>
        <taxon>Tracheophyta</taxon>
        <taxon>Spermatophyta</taxon>
        <taxon>Magnoliopsida</taxon>
        <taxon>eudicotyledons</taxon>
        <taxon>Gunneridae</taxon>
        <taxon>Pentapetalae</taxon>
        <taxon>asterids</taxon>
        <taxon>lamiids</taxon>
        <taxon>Gentianales</taxon>
        <taxon>Rubiaceae</taxon>
        <taxon>Ixoroideae</taxon>
        <taxon>Gardenieae complex</taxon>
        <taxon>Bertiereae - Coffeeae clade</taxon>
        <taxon>Coffeeae</taxon>
        <taxon>Coffea</taxon>
    </lineage>
</organism>
<evidence type="ECO:0000313" key="2">
    <source>
        <dbReference type="Proteomes" id="UP000295252"/>
    </source>
</evidence>